<accession>A0A317XKQ1</accession>
<dbReference type="InterPro" id="IPR000504">
    <property type="entry name" value="RRM_dom"/>
</dbReference>
<dbReference type="Gene3D" id="3.30.70.330">
    <property type="match status" value="2"/>
</dbReference>
<dbReference type="PROSITE" id="PS50102">
    <property type="entry name" value="RRM"/>
    <property type="match status" value="1"/>
</dbReference>
<dbReference type="SMART" id="SM00360">
    <property type="entry name" value="RRM"/>
    <property type="match status" value="2"/>
</dbReference>
<evidence type="ECO:0000256" key="3">
    <source>
        <dbReference type="SAM" id="MobiDB-lite"/>
    </source>
</evidence>
<feature type="compositionally biased region" description="Low complexity" evidence="3">
    <location>
        <begin position="524"/>
        <end position="557"/>
    </location>
</feature>
<dbReference type="InParanoid" id="A0A317XKQ1"/>
<feature type="compositionally biased region" description="Low complexity" evidence="3">
    <location>
        <begin position="483"/>
        <end position="493"/>
    </location>
</feature>
<reference evidence="5 6" key="1">
    <citation type="journal article" date="2018" name="Mol. Biol. Evol.">
        <title>Broad Genomic Sampling Reveals a Smut Pathogenic Ancestry of the Fungal Clade Ustilaginomycotina.</title>
        <authorList>
            <person name="Kijpornyongpan T."/>
            <person name="Mondo S.J."/>
            <person name="Barry K."/>
            <person name="Sandor L."/>
            <person name="Lee J."/>
            <person name="Lipzen A."/>
            <person name="Pangilinan J."/>
            <person name="LaButti K."/>
            <person name="Hainaut M."/>
            <person name="Henrissat B."/>
            <person name="Grigoriev I.V."/>
            <person name="Spatafora J.W."/>
            <person name="Aime M.C."/>
        </authorList>
    </citation>
    <scope>NUCLEOTIDE SEQUENCE [LARGE SCALE GENOMIC DNA]</scope>
    <source>
        <strain evidence="5 6">MCA 3645</strain>
    </source>
</reference>
<dbReference type="CDD" id="cd12276">
    <property type="entry name" value="RRM2_MEI2_EAR1_like"/>
    <property type="match status" value="1"/>
</dbReference>
<evidence type="ECO:0000256" key="1">
    <source>
        <dbReference type="ARBA" id="ARBA00022884"/>
    </source>
</evidence>
<sequence length="630" mass="64372">MSPPPGSAPSPYNPAGGYNPAAASSESPFSTPAADPYAASNEFAGGADRQYPMAAGAMSTRGGRGGYAGAAPADPRLGQGRPPTAGVTGHQPMSSVERPPSAPYGYDPSGGFETAGPGAYPTQPPFGASGAPMGQPSYQAGPPRPQPAPYGNYGARPPPPTGPAGYGGQPHGHQYGGPPRGGFGGPRPPGRFGGRGGFGRGAGGGGGHDKFGDSEKPCRTLFVRNVQFETDSKQVKEQFEQFGEIKTFFDMVNKRGIAFITYYDIRAASAAMDGMKGAPFGGRPIDIHYSLPREEDKAQRCDREKNQGTLFTTLKQPTEPLTDEMVYNVFGEFGDIKLVRSLDQPNSRFVEYFDSRGCQLAHDRLNGQTFMGGQWDVKFAWDLVANAADSPAPGGPGAMAARPPRPPIGWGRPPAPQPQAAAPLSDRAPLPAGYPGFEESTPAAAAPAYGGYSAAPTGPAAAHVRSPVPPTGPPADNGWGNRASSASSTSGAADVKLAAGQKSPDADRLEQAQKVQQLLASLGAAAKGGAAAPTAPVGSTPTPVSQPTSTTTPSASLSPPPPAAPTPAPGLPANIAALLQQASGAPKPAQPPKPQSPPGSGGTQDNGQQSMHQLLSMLSQNRSPQPPPSS</sequence>
<feature type="compositionally biased region" description="Low complexity" evidence="3">
    <location>
        <begin position="392"/>
        <end position="402"/>
    </location>
</feature>
<dbReference type="InterPro" id="IPR035979">
    <property type="entry name" value="RBD_domain_sf"/>
</dbReference>
<feature type="compositionally biased region" description="Pro residues" evidence="3">
    <location>
        <begin position="403"/>
        <end position="417"/>
    </location>
</feature>
<evidence type="ECO:0000256" key="2">
    <source>
        <dbReference type="PROSITE-ProRule" id="PRU00176"/>
    </source>
</evidence>
<dbReference type="SUPFAM" id="SSF54928">
    <property type="entry name" value="RNA-binding domain, RBD"/>
    <property type="match status" value="1"/>
</dbReference>
<name>A0A317XKQ1_9BASI</name>
<evidence type="ECO:0000259" key="4">
    <source>
        <dbReference type="PROSITE" id="PS50102"/>
    </source>
</evidence>
<feature type="region of interest" description="Disordered" evidence="3">
    <location>
        <begin position="392"/>
        <end position="439"/>
    </location>
</feature>
<keyword evidence="6" id="KW-1185">Reference proteome</keyword>
<proteinExistence type="predicted"/>
<evidence type="ECO:0000313" key="6">
    <source>
        <dbReference type="Proteomes" id="UP000246740"/>
    </source>
</evidence>
<feature type="domain" description="RRM" evidence="4">
    <location>
        <begin position="219"/>
        <end position="292"/>
    </location>
</feature>
<dbReference type="GO" id="GO:0003723">
    <property type="term" value="F:RNA binding"/>
    <property type="evidence" value="ECO:0007669"/>
    <property type="project" value="UniProtKB-UniRule"/>
</dbReference>
<dbReference type="Proteomes" id="UP000246740">
    <property type="component" value="Unassembled WGS sequence"/>
</dbReference>
<dbReference type="PANTHER" id="PTHR23189">
    <property type="entry name" value="RNA RECOGNITION MOTIF-CONTAINING"/>
    <property type="match status" value="1"/>
</dbReference>
<dbReference type="Pfam" id="PF00076">
    <property type="entry name" value="RRM_1"/>
    <property type="match status" value="2"/>
</dbReference>
<dbReference type="AlphaFoldDB" id="A0A317XKQ1"/>
<feature type="region of interest" description="Disordered" evidence="3">
    <location>
        <begin position="455"/>
        <end position="511"/>
    </location>
</feature>
<feature type="compositionally biased region" description="Polar residues" evidence="3">
    <location>
        <begin position="605"/>
        <end position="618"/>
    </location>
</feature>
<feature type="compositionally biased region" description="Pro residues" evidence="3">
    <location>
        <begin position="1"/>
        <end position="12"/>
    </location>
</feature>
<keyword evidence="1 2" id="KW-0694">RNA-binding</keyword>
<feature type="region of interest" description="Disordered" evidence="3">
    <location>
        <begin position="1"/>
        <end position="215"/>
    </location>
</feature>
<evidence type="ECO:0000313" key="5">
    <source>
        <dbReference type="EMBL" id="PWY98896.1"/>
    </source>
</evidence>
<dbReference type="InterPro" id="IPR012677">
    <property type="entry name" value="Nucleotide-bd_a/b_plait_sf"/>
</dbReference>
<feature type="compositionally biased region" description="Pro residues" evidence="3">
    <location>
        <begin position="588"/>
        <end position="597"/>
    </location>
</feature>
<organism evidence="5 6">
    <name type="scientific">Testicularia cyperi</name>
    <dbReference type="NCBI Taxonomy" id="1882483"/>
    <lineage>
        <taxon>Eukaryota</taxon>
        <taxon>Fungi</taxon>
        <taxon>Dikarya</taxon>
        <taxon>Basidiomycota</taxon>
        <taxon>Ustilaginomycotina</taxon>
        <taxon>Ustilaginomycetes</taxon>
        <taxon>Ustilaginales</taxon>
        <taxon>Anthracoideaceae</taxon>
        <taxon>Testicularia</taxon>
    </lineage>
</organism>
<dbReference type="OrthoDB" id="439808at2759"/>
<gene>
    <name evidence="5" type="ORF">BCV70DRAFT_201681</name>
</gene>
<dbReference type="EMBL" id="KZ819197">
    <property type="protein sequence ID" value="PWY98896.1"/>
    <property type="molecule type" value="Genomic_DNA"/>
</dbReference>
<protein>
    <recommendedName>
        <fullName evidence="4">RRM domain-containing protein</fullName>
    </recommendedName>
</protein>
<feature type="compositionally biased region" description="Gly residues" evidence="3">
    <location>
        <begin position="164"/>
        <end position="206"/>
    </location>
</feature>
<feature type="region of interest" description="Disordered" evidence="3">
    <location>
        <begin position="524"/>
        <end position="630"/>
    </location>
</feature>
<feature type="compositionally biased region" description="Pro residues" evidence="3">
    <location>
        <begin position="558"/>
        <end position="570"/>
    </location>
</feature>